<sequence>MAEIDAEMAWHYAQLALLKAKRNAIVPILRLPNELLSRILTIYAVESDTLFNLRWSRIMYVCRHFHALALAAQSLWAFIDLSWHAGIIRLRSQLERSGAAPVTIKMRFCDSALAVDIILEHSERICALDVVGGGPQVHELILALPQHRFPILVSISLNPNHKIEEVPGGAIAPFPQSLLDEGNLRTVKLTSIGVPWKSLRGLDTLSLTRCSDSSSHPTQTFSCLLEMLEACPQLRKLGLHYAIPPTLPEQSYPSLDLPQLASLGLSDHVGACTDLLTHLRFPPTTRMRIYTAGVNAGSDVRNLLIPLRRQVRARGAPSVGLLSVEGSGPANILFGAHHITTPPAMLYADAAFLAINVHPRSGSALRQIAAKVIKTLPFEGITHLDARIATSVTPASWRAVVDLLPALEQIYLFSNQAAVNVLLALIEIERDDRRRAGAARVRRLHIIMAVCDDKEQPMVLTVLDQLSVFLMLRAVNASDDDVPALDVLELDERYGCLNTHEGRVEALFPLVGGTMIRFGSVYDPVAAKAERERWVAIWRAEEAAEREAEEAAEREMEALAQVQADEVDEA</sequence>
<gene>
    <name evidence="2" type="ORF">B0H15DRAFT_955319</name>
</gene>
<feature type="compositionally biased region" description="Basic and acidic residues" evidence="1">
    <location>
        <begin position="547"/>
        <end position="557"/>
    </location>
</feature>
<reference evidence="2" key="1">
    <citation type="submission" date="2023-03" db="EMBL/GenBank/DDBJ databases">
        <title>Massive genome expansion in bonnet fungi (Mycena s.s.) driven by repeated elements and novel gene families across ecological guilds.</title>
        <authorList>
            <consortium name="Lawrence Berkeley National Laboratory"/>
            <person name="Harder C.B."/>
            <person name="Miyauchi S."/>
            <person name="Viragh M."/>
            <person name="Kuo A."/>
            <person name="Thoen E."/>
            <person name="Andreopoulos B."/>
            <person name="Lu D."/>
            <person name="Skrede I."/>
            <person name="Drula E."/>
            <person name="Henrissat B."/>
            <person name="Morin E."/>
            <person name="Kohler A."/>
            <person name="Barry K."/>
            <person name="LaButti K."/>
            <person name="Morin E."/>
            <person name="Salamov A."/>
            <person name="Lipzen A."/>
            <person name="Mereny Z."/>
            <person name="Hegedus B."/>
            <person name="Baldrian P."/>
            <person name="Stursova M."/>
            <person name="Weitz H."/>
            <person name="Taylor A."/>
            <person name="Grigoriev I.V."/>
            <person name="Nagy L.G."/>
            <person name="Martin F."/>
            <person name="Kauserud H."/>
        </authorList>
    </citation>
    <scope>NUCLEOTIDE SEQUENCE</scope>
    <source>
        <strain evidence="2">CBHHK173m</strain>
    </source>
</reference>
<organism evidence="2 3">
    <name type="scientific">Mycena belliarum</name>
    <dbReference type="NCBI Taxonomy" id="1033014"/>
    <lineage>
        <taxon>Eukaryota</taxon>
        <taxon>Fungi</taxon>
        <taxon>Dikarya</taxon>
        <taxon>Basidiomycota</taxon>
        <taxon>Agaricomycotina</taxon>
        <taxon>Agaricomycetes</taxon>
        <taxon>Agaricomycetidae</taxon>
        <taxon>Agaricales</taxon>
        <taxon>Marasmiineae</taxon>
        <taxon>Mycenaceae</taxon>
        <taxon>Mycena</taxon>
    </lineage>
</organism>
<name>A0AAD6TRP7_9AGAR</name>
<accession>A0AAD6TRP7</accession>
<proteinExistence type="predicted"/>
<evidence type="ECO:0000313" key="3">
    <source>
        <dbReference type="Proteomes" id="UP001222325"/>
    </source>
</evidence>
<evidence type="ECO:0008006" key="4">
    <source>
        <dbReference type="Google" id="ProtNLM"/>
    </source>
</evidence>
<feature type="region of interest" description="Disordered" evidence="1">
    <location>
        <begin position="547"/>
        <end position="570"/>
    </location>
</feature>
<evidence type="ECO:0000256" key="1">
    <source>
        <dbReference type="SAM" id="MobiDB-lite"/>
    </source>
</evidence>
<dbReference type="Proteomes" id="UP001222325">
    <property type="component" value="Unassembled WGS sequence"/>
</dbReference>
<dbReference type="EMBL" id="JARJCN010000076">
    <property type="protein sequence ID" value="KAJ7077001.1"/>
    <property type="molecule type" value="Genomic_DNA"/>
</dbReference>
<protein>
    <recommendedName>
        <fullName evidence="4">F-box domain-containing protein</fullName>
    </recommendedName>
</protein>
<comment type="caution">
    <text evidence="2">The sequence shown here is derived from an EMBL/GenBank/DDBJ whole genome shotgun (WGS) entry which is preliminary data.</text>
</comment>
<dbReference type="AlphaFoldDB" id="A0AAD6TRP7"/>
<evidence type="ECO:0000313" key="2">
    <source>
        <dbReference type="EMBL" id="KAJ7077001.1"/>
    </source>
</evidence>
<keyword evidence="3" id="KW-1185">Reference proteome</keyword>
<dbReference type="SUPFAM" id="SSF52047">
    <property type="entry name" value="RNI-like"/>
    <property type="match status" value="1"/>
</dbReference>